<reference evidence="2 3" key="1">
    <citation type="journal article" date="2021" name="Elife">
        <title>Chloroplast acquisition without the gene transfer in kleptoplastic sea slugs, Plakobranchus ocellatus.</title>
        <authorList>
            <person name="Maeda T."/>
            <person name="Takahashi S."/>
            <person name="Yoshida T."/>
            <person name="Shimamura S."/>
            <person name="Takaki Y."/>
            <person name="Nagai Y."/>
            <person name="Toyoda A."/>
            <person name="Suzuki Y."/>
            <person name="Arimoto A."/>
            <person name="Ishii H."/>
            <person name="Satoh N."/>
            <person name="Nishiyama T."/>
            <person name="Hasebe M."/>
            <person name="Maruyama T."/>
            <person name="Minagawa J."/>
            <person name="Obokata J."/>
            <person name="Shigenobu S."/>
        </authorList>
    </citation>
    <scope>NUCLEOTIDE SEQUENCE [LARGE SCALE GENOMIC DNA]</scope>
</reference>
<feature type="region of interest" description="Disordered" evidence="1">
    <location>
        <begin position="99"/>
        <end position="119"/>
    </location>
</feature>
<dbReference type="Proteomes" id="UP000735302">
    <property type="component" value="Unassembled WGS sequence"/>
</dbReference>
<organism evidence="2 3">
    <name type="scientific">Plakobranchus ocellatus</name>
    <dbReference type="NCBI Taxonomy" id="259542"/>
    <lineage>
        <taxon>Eukaryota</taxon>
        <taxon>Metazoa</taxon>
        <taxon>Spiralia</taxon>
        <taxon>Lophotrochozoa</taxon>
        <taxon>Mollusca</taxon>
        <taxon>Gastropoda</taxon>
        <taxon>Heterobranchia</taxon>
        <taxon>Euthyneura</taxon>
        <taxon>Panpulmonata</taxon>
        <taxon>Sacoglossa</taxon>
        <taxon>Placobranchoidea</taxon>
        <taxon>Plakobranchidae</taxon>
        <taxon>Plakobranchus</taxon>
    </lineage>
</organism>
<dbReference type="EMBL" id="BLXT01000469">
    <property type="protein sequence ID" value="GFN77316.1"/>
    <property type="molecule type" value="Genomic_DNA"/>
</dbReference>
<evidence type="ECO:0000256" key="1">
    <source>
        <dbReference type="SAM" id="MobiDB-lite"/>
    </source>
</evidence>
<proteinExistence type="predicted"/>
<keyword evidence="3" id="KW-1185">Reference proteome</keyword>
<comment type="caution">
    <text evidence="2">The sequence shown here is derived from an EMBL/GenBank/DDBJ whole genome shotgun (WGS) entry which is preliminary data.</text>
</comment>
<evidence type="ECO:0000313" key="2">
    <source>
        <dbReference type="EMBL" id="GFN77316.1"/>
    </source>
</evidence>
<evidence type="ECO:0000313" key="3">
    <source>
        <dbReference type="Proteomes" id="UP000735302"/>
    </source>
</evidence>
<sequence>MSATNTTSSGQSGHILAKCGVDLTRSTNIDLRDTVSPHVRDIRHCAFYIRKGERKCQIKVKSTARDLGLSGPPLGQGAGGVARFRDTRAPADLRADSLATVPPTPPVVGSQQNSPQQGVLRLSGSPPGQTLMAGHEPALEGSVQISWRIRYPPTPLANLRWR</sequence>
<accession>A0AAV3Y5C0</accession>
<protein>
    <submittedName>
        <fullName evidence="2">Uncharacterized protein</fullName>
    </submittedName>
</protein>
<name>A0AAV3Y5C0_9GAST</name>
<dbReference type="AlphaFoldDB" id="A0AAV3Y5C0"/>
<gene>
    <name evidence="2" type="ORF">PoB_000382200</name>
</gene>